<dbReference type="PIRSF" id="PIRSF005052">
    <property type="entry name" value="P-loopkin"/>
    <property type="match status" value="1"/>
</dbReference>
<keyword evidence="1 4" id="KW-0547">Nucleotide-binding</keyword>
<protein>
    <submittedName>
        <fullName evidence="7">ATP-binding protein ManX</fullName>
    </submittedName>
</protein>
<dbReference type="GO" id="GO:0005524">
    <property type="term" value="F:ATP binding"/>
    <property type="evidence" value="ECO:0007669"/>
    <property type="project" value="UniProtKB-UniRule"/>
</dbReference>
<accession>S9S7M1</accession>
<evidence type="ECO:0000259" key="6">
    <source>
        <dbReference type="Pfam" id="PF22740"/>
    </source>
</evidence>
<dbReference type="Pfam" id="PF22740">
    <property type="entry name" value="PapZ_C"/>
    <property type="match status" value="1"/>
</dbReference>
<dbReference type="InterPro" id="IPR005337">
    <property type="entry name" value="RapZ-like"/>
</dbReference>
<dbReference type="InterPro" id="IPR027417">
    <property type="entry name" value="P-loop_NTPase"/>
</dbReference>
<evidence type="ECO:0000313" key="8">
    <source>
        <dbReference type="Proteomes" id="UP000015347"/>
    </source>
</evidence>
<dbReference type="RefSeq" id="WP_020042702.1">
    <property type="nucleotide sequence ID" value="NZ_KE557275.1"/>
</dbReference>
<keyword evidence="3 4" id="KW-0342">GTP-binding</keyword>
<dbReference type="STRING" id="1123237.Salmuc_03026"/>
<organism evidence="7 8">
    <name type="scientific">Salipiger mucosus DSM 16094</name>
    <dbReference type="NCBI Taxonomy" id="1123237"/>
    <lineage>
        <taxon>Bacteria</taxon>
        <taxon>Pseudomonadati</taxon>
        <taxon>Pseudomonadota</taxon>
        <taxon>Alphaproteobacteria</taxon>
        <taxon>Rhodobacterales</taxon>
        <taxon>Roseobacteraceae</taxon>
        <taxon>Salipiger</taxon>
    </lineage>
</organism>
<feature type="binding site" evidence="4">
    <location>
        <begin position="16"/>
        <end position="23"/>
    </location>
    <ligand>
        <name>ATP</name>
        <dbReference type="ChEBI" id="CHEBI:30616"/>
    </ligand>
</feature>
<evidence type="ECO:0000256" key="4">
    <source>
        <dbReference type="HAMAP-Rule" id="MF_00636"/>
    </source>
</evidence>
<dbReference type="HOGENOM" id="CLU_059558_0_0_5"/>
<sequence length="306" mass="33170">MKDQPSGNQRVILVTGPSGAGRSTAINALEDLGYEAIDNIPLHLIPRLLEAESVPRPLALGVDIRNRDFSVGALLDLQREMTAHPGIAAQLLYLDCAPAVLARRFSETRRRHPMAPDDSYSEGIAMELELLEEARTAADILLDTSELSPHDLRAQIEGWFGDATGQQLAVSLHSFSYKRGLPLGVDMVFDCRFLDNPHWEPSLRGLTGLDAPVAEYVAADARFAPFVEKLTDLALFVLPACVAEGKAHLSFGLGCTGGQHRSVAVAETLARALADHGWQVSIRHRELERRGLAARERGGTGEGAQA</sequence>
<keyword evidence="8" id="KW-1185">Reference proteome</keyword>
<dbReference type="InterPro" id="IPR053931">
    <property type="entry name" value="RapZ_C"/>
</dbReference>
<feature type="domain" description="RapZ-like N-terminal" evidence="5">
    <location>
        <begin position="11"/>
        <end position="160"/>
    </location>
</feature>
<gene>
    <name evidence="7" type="ORF">Salmuc_03026</name>
</gene>
<dbReference type="HAMAP" id="MF_00636">
    <property type="entry name" value="RapZ_like"/>
    <property type="match status" value="1"/>
</dbReference>
<dbReference type="PANTHER" id="PTHR30448:SF0">
    <property type="entry name" value="RNASE ADAPTER PROTEIN RAPZ"/>
    <property type="match status" value="1"/>
</dbReference>
<evidence type="ECO:0000256" key="3">
    <source>
        <dbReference type="ARBA" id="ARBA00023134"/>
    </source>
</evidence>
<evidence type="ECO:0000259" key="5">
    <source>
        <dbReference type="Pfam" id="PF03668"/>
    </source>
</evidence>
<dbReference type="InterPro" id="IPR053930">
    <property type="entry name" value="RapZ-like_N"/>
</dbReference>
<dbReference type="NCBIfam" id="NF003828">
    <property type="entry name" value="PRK05416.1"/>
    <property type="match status" value="1"/>
</dbReference>
<feature type="domain" description="RapZ C-terminal" evidence="6">
    <location>
        <begin position="169"/>
        <end position="288"/>
    </location>
</feature>
<dbReference type="PANTHER" id="PTHR30448">
    <property type="entry name" value="RNASE ADAPTER PROTEIN RAPZ"/>
    <property type="match status" value="1"/>
</dbReference>
<comment type="caution">
    <text evidence="7">The sequence shown here is derived from an EMBL/GenBank/DDBJ whole genome shotgun (WGS) entry which is preliminary data.</text>
</comment>
<dbReference type="eggNOG" id="COG1660">
    <property type="taxonomic scope" value="Bacteria"/>
</dbReference>
<evidence type="ECO:0000256" key="2">
    <source>
        <dbReference type="ARBA" id="ARBA00022840"/>
    </source>
</evidence>
<name>S9S7M1_9RHOB</name>
<dbReference type="SUPFAM" id="SSF52540">
    <property type="entry name" value="P-loop containing nucleoside triphosphate hydrolases"/>
    <property type="match status" value="1"/>
</dbReference>
<reference evidence="8" key="1">
    <citation type="journal article" date="2014" name="Stand. Genomic Sci.">
        <title>Genome sequence of the exopolysaccharide-producing Salipiger mucosus type strain (DSM 16094(T)), a moderately halophilic member of the Roseobacter clade.</title>
        <authorList>
            <person name="Riedel T."/>
            <person name="Spring S."/>
            <person name="Fiebig A."/>
            <person name="Petersen J."/>
            <person name="Kyrpides N.C."/>
            <person name="Goker M."/>
            <person name="Klenk H.P."/>
        </authorList>
    </citation>
    <scope>NUCLEOTIDE SEQUENCE [LARGE SCALE GENOMIC DNA]</scope>
    <source>
        <strain evidence="8">DSM 16094</strain>
    </source>
</reference>
<dbReference type="Proteomes" id="UP000015347">
    <property type="component" value="Unassembled WGS sequence"/>
</dbReference>
<dbReference type="AlphaFoldDB" id="S9S7M1"/>
<evidence type="ECO:0000256" key="1">
    <source>
        <dbReference type="ARBA" id="ARBA00022741"/>
    </source>
</evidence>
<dbReference type="EMBL" id="APVH01000024">
    <property type="protein sequence ID" value="EPX82239.1"/>
    <property type="molecule type" value="Genomic_DNA"/>
</dbReference>
<keyword evidence="2 4" id="KW-0067">ATP-binding</keyword>
<dbReference type="Pfam" id="PF03668">
    <property type="entry name" value="RapZ-like_N"/>
    <property type="match status" value="1"/>
</dbReference>
<dbReference type="GO" id="GO:0005525">
    <property type="term" value="F:GTP binding"/>
    <property type="evidence" value="ECO:0007669"/>
    <property type="project" value="UniProtKB-UniRule"/>
</dbReference>
<proteinExistence type="inferred from homology"/>
<feature type="binding site" evidence="4">
    <location>
        <begin position="63"/>
        <end position="66"/>
    </location>
    <ligand>
        <name>GTP</name>
        <dbReference type="ChEBI" id="CHEBI:37565"/>
    </ligand>
</feature>
<evidence type="ECO:0000313" key="7">
    <source>
        <dbReference type="EMBL" id="EPX82239.1"/>
    </source>
</evidence>
<dbReference type="Gene3D" id="3.40.50.300">
    <property type="entry name" value="P-loop containing nucleotide triphosphate hydrolases"/>
    <property type="match status" value="1"/>
</dbReference>